<comment type="caution">
    <text evidence="3">The sequence shown here is derived from an EMBL/GenBank/DDBJ whole genome shotgun (WGS) entry which is preliminary data.</text>
</comment>
<reference evidence="3 4" key="1">
    <citation type="submission" date="2015-01" db="EMBL/GenBank/DDBJ databases">
        <title>Evolution of Trichinella species and genotypes.</title>
        <authorList>
            <person name="Korhonen P.K."/>
            <person name="Edoardo P."/>
            <person name="Giuseppe L.R."/>
            <person name="Gasser R.B."/>
        </authorList>
    </citation>
    <scope>NUCLEOTIDE SEQUENCE [LARGE SCALE GENOMIC DNA]</scope>
    <source>
        <strain evidence="3">ISS176</strain>
    </source>
</reference>
<feature type="coiled-coil region" evidence="1">
    <location>
        <begin position="561"/>
        <end position="595"/>
    </location>
</feature>
<feature type="coiled-coil region" evidence="1">
    <location>
        <begin position="626"/>
        <end position="726"/>
    </location>
</feature>
<protein>
    <submittedName>
        <fullName evidence="3">Uncharacterized protein</fullName>
    </submittedName>
</protein>
<dbReference type="EMBL" id="JYDV01000004">
    <property type="protein sequence ID" value="KRZ45104.1"/>
    <property type="molecule type" value="Genomic_DNA"/>
</dbReference>
<sequence>MPGSISGDSADGSASESTSNDDSLANGTSAQVQSTSPAFVKLITELHRLRMLLEFEPLYCWYKEAIGGDSPAVNGDDWLALFVRNLCFQANEKSRQAWSNGRYEPDKSHYKIAFLEGEKIACNEKKLINEENEYDGSGENPIDQCSSSNGNGNDGSCCIVVDQWQSEYPWFNCFLECLMVQRRLLVERKEALQRLDLALSFLADDANVKSMMASVSKAAQLQSENAQTTAQDGTYETELVEQVMMLRSELQALKCELRLRENENGDLKYEMICHNRKASTTEYQDKCIEANLNDNSEINNQLEAIQAAEISLLDQMIHLIDNNCRLQWNEEEEDLDPVKSSTRKKTYRILEKLSERTLGNQYRLQKQIDELEAELSAKEQLHAQQENNAKEKLEEYSAQVIALEGMLNKSKVFMDDQALEREEEHRKNAERIENLERMLKQAMIKSGLSESSSIDGVDLMNELQDNKNTSCATVQKSTEMLEQKFEECEQLQNEMNELKEQYNALRNEKWKLGQENDALRTEKALMTKQLYDARQENALLQIKCDKLKTSFAGDSTVVNRLRDAEQQLELFKLKEKENEMQIDSMREELKSCRAELYSKAMQLNYYDEQCDFDDAGCSEPALRYKLKQKKEEIERLQSALSQMEVHVGAVKDVQKAYESQKLKTEEYRSKLKEKEEESVNLRDKISDLEHVLDQTLKEKESQSAKIIQLEQNCTLANEQLQLLAVEFQQWKENAKAQYDDTCCKFNDELNQLRDRLRMRLVEELCTTVDCENMTSLWDALTETVRNVLCNAYVASTDLNDFEAVLKQCNFDNKIIKTPLLSVNESEKSTLQQTLPAVILSNNFDLAAGDETVVMKETSDEFDANDAAASPAKSRLAHDFTQDLRVMQLKSEMQQLRDYNNRLMNNLQAANENRMREMSRHKEEMKEMRERNLHLNKLIGDERATCVELRIKTDKLFQELLDCRMKYADVVEKYKQLNRDAESSSRMQQLLHAEAVRVIKVLRESFDEEVILNRRLQKERDMLLTETNKLREEKVELKADSQLLLEHLQKSPRNNPISPEPLGLHYNLSSAFNLFVPTCLHYHDCYPSGDWKRELDRLLWQNLDVQRKWCLNEQQQQQQQQQQHLEKSFCHLCTLKTRKMRRNGVNYLKCAAMAVLFTLHLQQMLLPKGRKKLSLLNEK</sequence>
<feature type="region of interest" description="Disordered" evidence="2">
    <location>
        <begin position="1"/>
        <end position="30"/>
    </location>
</feature>
<name>A0A0V1KCX9_TRIPS</name>
<evidence type="ECO:0000256" key="1">
    <source>
        <dbReference type="SAM" id="Coils"/>
    </source>
</evidence>
<evidence type="ECO:0000313" key="4">
    <source>
        <dbReference type="Proteomes" id="UP000054826"/>
    </source>
</evidence>
<feature type="coiled-coil region" evidence="1">
    <location>
        <begin position="474"/>
        <end position="522"/>
    </location>
</feature>
<evidence type="ECO:0000313" key="3">
    <source>
        <dbReference type="EMBL" id="KRZ45104.1"/>
    </source>
</evidence>
<dbReference type="AlphaFoldDB" id="A0A0V1KCX9"/>
<organism evidence="3 4">
    <name type="scientific">Trichinella pseudospiralis</name>
    <name type="common">Parasitic roundworm</name>
    <dbReference type="NCBI Taxonomy" id="6337"/>
    <lineage>
        <taxon>Eukaryota</taxon>
        <taxon>Metazoa</taxon>
        <taxon>Ecdysozoa</taxon>
        <taxon>Nematoda</taxon>
        <taxon>Enoplea</taxon>
        <taxon>Dorylaimia</taxon>
        <taxon>Trichinellida</taxon>
        <taxon>Trichinellidae</taxon>
        <taxon>Trichinella</taxon>
    </lineage>
</organism>
<feature type="coiled-coil region" evidence="1">
    <location>
        <begin position="236"/>
        <end position="263"/>
    </location>
</feature>
<feature type="coiled-coil region" evidence="1">
    <location>
        <begin position="885"/>
        <end position="937"/>
    </location>
</feature>
<feature type="coiled-coil region" evidence="1">
    <location>
        <begin position="361"/>
        <end position="445"/>
    </location>
</feature>
<proteinExistence type="predicted"/>
<dbReference type="Proteomes" id="UP000054826">
    <property type="component" value="Unassembled WGS sequence"/>
</dbReference>
<evidence type="ECO:0000256" key="2">
    <source>
        <dbReference type="SAM" id="MobiDB-lite"/>
    </source>
</evidence>
<accession>A0A0V1KCX9</accession>
<feature type="compositionally biased region" description="Polar residues" evidence="2">
    <location>
        <begin position="20"/>
        <end position="30"/>
    </location>
</feature>
<keyword evidence="1" id="KW-0175">Coiled coil</keyword>
<feature type="compositionally biased region" description="Low complexity" evidence="2">
    <location>
        <begin position="1"/>
        <end position="18"/>
    </location>
</feature>
<gene>
    <name evidence="3" type="ORF">T4C_8028</name>
</gene>
<feature type="coiled-coil region" evidence="1">
    <location>
        <begin position="1012"/>
        <end position="1039"/>
    </location>
</feature>